<sequence length="377" mass="43998">MKVTAMTETASMIRKYRDTYARVPRTGLIQKTFGLWMCLDAWRADGLPQDVDLNEFFQFDPPGQFELWQLGWCEAQFFPQFETKVLEERGETEIVQDHAGRRLLCFKGKRQGFMPEYVGHPVTDRKSFEEQVLWRMDPATPERLAAIDATLDAARQAEAAGMMISQRIIGCYMYLRSLMGPEEILYAFYDDPELVHRCLQGWFRLADAVTARYQQAVTFDEVFFAEDICYNHGPLISPEMIREFLFPYYQQLLANIRSRQRDRSRHLYVQLDTDGDCRPVIELYRDGIGCEVFSPLEVASGCDPVELGRKYPELVFQGGFDKRILAAGRDAIDREVDRIFPVMYERGGYVPTCDHGVPSEVNWRDYLHFRRRCLEFR</sequence>
<proteinExistence type="predicted"/>
<dbReference type="SUPFAM" id="SSF51726">
    <property type="entry name" value="UROD/MetE-like"/>
    <property type="match status" value="1"/>
</dbReference>
<evidence type="ECO:0000313" key="3">
    <source>
        <dbReference type="Proteomes" id="UP000576225"/>
    </source>
</evidence>
<comment type="caution">
    <text evidence="2">The sequence shown here is derived from an EMBL/GenBank/DDBJ whole genome shotgun (WGS) entry which is preliminary data.</text>
</comment>
<dbReference type="GO" id="GO:0006779">
    <property type="term" value="P:porphyrin-containing compound biosynthetic process"/>
    <property type="evidence" value="ECO:0007669"/>
    <property type="project" value="InterPro"/>
</dbReference>
<evidence type="ECO:0000313" key="2">
    <source>
        <dbReference type="EMBL" id="NMD87898.1"/>
    </source>
</evidence>
<dbReference type="Proteomes" id="UP000576225">
    <property type="component" value="Unassembled WGS sequence"/>
</dbReference>
<dbReference type="Gene3D" id="3.20.20.210">
    <property type="match status" value="1"/>
</dbReference>
<accession>A0A848AXF2</accession>
<feature type="domain" description="Uroporphyrinogen decarboxylase (URO-D)" evidence="1">
    <location>
        <begin position="119"/>
        <end position="362"/>
    </location>
</feature>
<evidence type="ECO:0000259" key="1">
    <source>
        <dbReference type="Pfam" id="PF01208"/>
    </source>
</evidence>
<dbReference type="InterPro" id="IPR000257">
    <property type="entry name" value="Uroporphyrinogen_deCOase"/>
</dbReference>
<dbReference type="InterPro" id="IPR038071">
    <property type="entry name" value="UROD/MetE-like_sf"/>
</dbReference>
<dbReference type="EMBL" id="JABAEW010000032">
    <property type="protein sequence ID" value="NMD87898.1"/>
    <property type="molecule type" value="Genomic_DNA"/>
</dbReference>
<dbReference type="Pfam" id="PF01208">
    <property type="entry name" value="URO-D"/>
    <property type="match status" value="1"/>
</dbReference>
<dbReference type="AlphaFoldDB" id="A0A848AXF2"/>
<reference evidence="2 3" key="1">
    <citation type="submission" date="2020-04" db="EMBL/GenBank/DDBJ databases">
        <authorList>
            <person name="Hitch T.C.A."/>
            <person name="Wylensek D."/>
            <person name="Clavel T."/>
        </authorList>
    </citation>
    <scope>NUCLEOTIDE SEQUENCE [LARGE SCALE GENOMIC DNA]</scope>
    <source>
        <strain evidence="2 3">COR2-253-APC-1A</strain>
    </source>
</reference>
<protein>
    <recommendedName>
        <fullName evidence="1">Uroporphyrinogen decarboxylase (URO-D) domain-containing protein</fullName>
    </recommendedName>
</protein>
<dbReference type="GO" id="GO:0004853">
    <property type="term" value="F:uroporphyrinogen decarboxylase activity"/>
    <property type="evidence" value="ECO:0007669"/>
    <property type="project" value="InterPro"/>
</dbReference>
<name>A0A848AXF2_9BACT</name>
<organism evidence="2 3">
    <name type="scientific">Victivallis vadensis</name>
    <dbReference type="NCBI Taxonomy" id="172901"/>
    <lineage>
        <taxon>Bacteria</taxon>
        <taxon>Pseudomonadati</taxon>
        <taxon>Lentisphaerota</taxon>
        <taxon>Lentisphaeria</taxon>
        <taxon>Victivallales</taxon>
        <taxon>Victivallaceae</taxon>
        <taxon>Victivallis</taxon>
    </lineage>
</organism>
<gene>
    <name evidence="2" type="ORF">HF882_15025</name>
</gene>